<protein>
    <submittedName>
        <fullName evidence="1">Uncharacterized protein</fullName>
    </submittedName>
</protein>
<dbReference type="Proteomes" id="UP000784294">
    <property type="component" value="Unassembled WGS sequence"/>
</dbReference>
<name>A0A3S5AZR8_9PLAT</name>
<evidence type="ECO:0000313" key="1">
    <source>
        <dbReference type="EMBL" id="VEL41726.1"/>
    </source>
</evidence>
<gene>
    <name evidence="1" type="ORF">PXEA_LOCUS35166</name>
</gene>
<organism evidence="1 2">
    <name type="scientific">Protopolystoma xenopodis</name>
    <dbReference type="NCBI Taxonomy" id="117903"/>
    <lineage>
        <taxon>Eukaryota</taxon>
        <taxon>Metazoa</taxon>
        <taxon>Spiralia</taxon>
        <taxon>Lophotrochozoa</taxon>
        <taxon>Platyhelminthes</taxon>
        <taxon>Monogenea</taxon>
        <taxon>Polyopisthocotylea</taxon>
        <taxon>Polystomatidea</taxon>
        <taxon>Polystomatidae</taxon>
        <taxon>Protopolystoma</taxon>
    </lineage>
</organism>
<reference evidence="1" key="1">
    <citation type="submission" date="2018-11" db="EMBL/GenBank/DDBJ databases">
        <authorList>
            <consortium name="Pathogen Informatics"/>
        </authorList>
    </citation>
    <scope>NUCLEOTIDE SEQUENCE</scope>
</reference>
<sequence>MCYVIRDLKNFSESTNCRVLFKRQQYRLMARCSGLLTAFLAHELSSQYQKPRSCSLGPTSKTCIADGRGAVSAKKGPYFASGPDEVQEELIETTDSISFGDNGQHDKGNADVCKRKRRRLNVILQSTELPVSCQECSETSFEVSKSEDVSENLVSSGLPALSDASEGDEAVGSARDNPNSLSFVISSAFSKIGLTSYDETWIWLVIA</sequence>
<comment type="caution">
    <text evidence="1">The sequence shown here is derived from an EMBL/GenBank/DDBJ whole genome shotgun (WGS) entry which is preliminary data.</text>
</comment>
<dbReference type="EMBL" id="CAAALY010270714">
    <property type="protein sequence ID" value="VEL41726.1"/>
    <property type="molecule type" value="Genomic_DNA"/>
</dbReference>
<keyword evidence="2" id="KW-1185">Reference proteome</keyword>
<dbReference type="AlphaFoldDB" id="A0A3S5AZR8"/>
<evidence type="ECO:0000313" key="2">
    <source>
        <dbReference type="Proteomes" id="UP000784294"/>
    </source>
</evidence>
<accession>A0A3S5AZR8</accession>
<proteinExistence type="predicted"/>